<dbReference type="Proteomes" id="UP000001847">
    <property type="component" value="Chromosome I"/>
</dbReference>
<protein>
    <recommendedName>
        <fullName evidence="3">Lipoprotein</fullName>
    </recommendedName>
</protein>
<dbReference type="HOGENOM" id="CLU_1164714_0_0_12"/>
<evidence type="ECO:0000313" key="2">
    <source>
        <dbReference type="Proteomes" id="UP000001847"/>
    </source>
</evidence>
<gene>
    <name evidence="1" type="ordered locus">LEPBI_I2188</name>
</gene>
<reference evidence="1 2" key="1">
    <citation type="journal article" date="2008" name="PLoS ONE">
        <title>Genome sequence of the saprophyte Leptospira biflexa provides insights into the evolution of Leptospira and the pathogenesis of leptospirosis.</title>
        <authorList>
            <person name="Picardeau M."/>
            <person name="Bulach D.M."/>
            <person name="Bouchier C."/>
            <person name="Zuerner R.L."/>
            <person name="Zidane N."/>
            <person name="Wilson P.J."/>
            <person name="Creno S."/>
            <person name="Kuczek E.S."/>
            <person name="Bommezzadri S."/>
            <person name="Davis J.C."/>
            <person name="McGrath A."/>
            <person name="Johnson M.J."/>
            <person name="Boursaux-Eude C."/>
            <person name="Seemann T."/>
            <person name="Rouy Z."/>
            <person name="Coppel R.L."/>
            <person name="Rood J.I."/>
            <person name="Lajus A."/>
            <person name="Davies J.K."/>
            <person name="Medigue C."/>
            <person name="Adler B."/>
        </authorList>
    </citation>
    <scope>NUCLEOTIDE SEQUENCE [LARGE SCALE GENOMIC DNA]</scope>
    <source>
        <strain evidence="2">Patoc 1 / ATCC 23582 / Paris</strain>
    </source>
</reference>
<dbReference type="KEGG" id="lbi:LEPBI_I2188"/>
<dbReference type="STRING" id="456481.LEPBI_I2188"/>
<sequence>MSLLLPSQASCQSLTSLSGTQGQPTSVSLVRYTLFFLIQNNIMKKFITICLITLTSTSCNVDIRQLPSPSLINDNLDSNNKNIINIREFKILNNDLAEIESAWRYIFISFLKKDIPLQNKYVINENKNENQDSYFLDIKIQPILTEKRNYWWSLPIIYPVTIFWPIHFREISYTINTEYSIYKNEYLIFHDKFAISDSINTYFYGLTRTSIFEEFIEIRNLKVIEKCISEISLHLYQY</sequence>
<name>B0ST47_LEPBP</name>
<dbReference type="NCBIfam" id="NF047770">
    <property type="entry name" value="LBF_2127_lipo"/>
    <property type="match status" value="1"/>
</dbReference>
<accession>B0ST47</accession>
<evidence type="ECO:0000313" key="1">
    <source>
        <dbReference type="EMBL" id="ABZ98287.1"/>
    </source>
</evidence>
<dbReference type="EMBL" id="CP000786">
    <property type="protein sequence ID" value="ABZ98287.1"/>
    <property type="molecule type" value="Genomic_DNA"/>
</dbReference>
<dbReference type="InterPro" id="IPR058081">
    <property type="entry name" value="LBF_2127"/>
</dbReference>
<organism evidence="1 2">
    <name type="scientific">Leptospira biflexa serovar Patoc (strain Patoc 1 / ATCC 23582 / Paris)</name>
    <dbReference type="NCBI Taxonomy" id="456481"/>
    <lineage>
        <taxon>Bacteria</taxon>
        <taxon>Pseudomonadati</taxon>
        <taxon>Spirochaetota</taxon>
        <taxon>Spirochaetia</taxon>
        <taxon>Leptospirales</taxon>
        <taxon>Leptospiraceae</taxon>
        <taxon>Leptospira</taxon>
    </lineage>
</organism>
<keyword evidence="2" id="KW-1185">Reference proteome</keyword>
<proteinExistence type="predicted"/>
<dbReference type="AlphaFoldDB" id="B0ST47"/>
<evidence type="ECO:0008006" key="3">
    <source>
        <dbReference type="Google" id="ProtNLM"/>
    </source>
</evidence>